<feature type="transmembrane region" description="Helical" evidence="5">
    <location>
        <begin position="182"/>
        <end position="200"/>
    </location>
</feature>
<sequence length="258" mass="27054">MEFALIGFVVGLLVGLTGIGGGALMTPVLLFLGIPIEKAIGTDLLYSFSVKSFSSALYKKGRSVDGTLIKLTSPSGILGVFFGYLLLKAGVVDRKVLTTILGATLFSVALLMILSSARRRFKTECLICERYCERFEEGNGKKAIIAVIAFLVGILVELTSIGSGTLLTFAIISVTNLKPNKIVGSDLITSLFLTGVASALHADLGNIDFVLASHLIPSGILGAAIGYQLSKKCSPEMLKSAISACVAVAALTVIFGKM</sequence>
<keyword evidence="5" id="KW-1003">Cell membrane</keyword>
<gene>
    <name evidence="6" type="ordered locus">Ferp_2221</name>
</gene>
<organism evidence="6 7">
    <name type="scientific">Ferroglobus placidus (strain DSM 10642 / AEDII12DO)</name>
    <dbReference type="NCBI Taxonomy" id="589924"/>
    <lineage>
        <taxon>Archaea</taxon>
        <taxon>Methanobacteriati</taxon>
        <taxon>Methanobacteriota</taxon>
        <taxon>Archaeoglobi</taxon>
        <taxon>Archaeoglobales</taxon>
        <taxon>Archaeoglobaceae</taxon>
        <taxon>Ferroglobus</taxon>
    </lineage>
</organism>
<dbReference type="GO" id="GO:0005886">
    <property type="term" value="C:plasma membrane"/>
    <property type="evidence" value="ECO:0007669"/>
    <property type="project" value="UniProtKB-SubCell"/>
</dbReference>
<evidence type="ECO:0000256" key="1">
    <source>
        <dbReference type="ARBA" id="ARBA00004141"/>
    </source>
</evidence>
<dbReference type="RefSeq" id="WP_012966685.1">
    <property type="nucleotide sequence ID" value="NC_013849.1"/>
</dbReference>
<evidence type="ECO:0000313" key="6">
    <source>
        <dbReference type="EMBL" id="ADC66347.1"/>
    </source>
</evidence>
<keyword evidence="4 5" id="KW-0472">Membrane</keyword>
<feature type="transmembrane region" description="Helical" evidence="5">
    <location>
        <begin position="207"/>
        <end position="225"/>
    </location>
</feature>
<accession>D3S0V6</accession>
<evidence type="ECO:0000256" key="4">
    <source>
        <dbReference type="ARBA" id="ARBA00023136"/>
    </source>
</evidence>
<name>D3S0V6_FERPA</name>
<evidence type="ECO:0000256" key="3">
    <source>
        <dbReference type="ARBA" id="ARBA00022989"/>
    </source>
</evidence>
<dbReference type="EMBL" id="CP001899">
    <property type="protein sequence ID" value="ADC66347.1"/>
    <property type="molecule type" value="Genomic_DNA"/>
</dbReference>
<dbReference type="PANTHER" id="PTHR43701">
    <property type="entry name" value="MEMBRANE TRANSPORTER PROTEIN MJ0441-RELATED"/>
    <property type="match status" value="1"/>
</dbReference>
<dbReference type="Pfam" id="PF01925">
    <property type="entry name" value="TauE"/>
    <property type="match status" value="1"/>
</dbReference>
<feature type="transmembrane region" description="Helical" evidence="5">
    <location>
        <begin position="143"/>
        <end position="170"/>
    </location>
</feature>
<keyword evidence="2 5" id="KW-0812">Transmembrane</keyword>
<dbReference type="AlphaFoldDB" id="D3S0V6"/>
<feature type="transmembrane region" description="Helical" evidence="5">
    <location>
        <begin position="6"/>
        <end position="32"/>
    </location>
</feature>
<dbReference type="Proteomes" id="UP000002613">
    <property type="component" value="Chromosome"/>
</dbReference>
<feature type="transmembrane region" description="Helical" evidence="5">
    <location>
        <begin position="96"/>
        <end position="114"/>
    </location>
</feature>
<dbReference type="PaxDb" id="589924-Ferp_2221"/>
<keyword evidence="7" id="KW-1185">Reference proteome</keyword>
<dbReference type="eggNOG" id="arCOG02050">
    <property type="taxonomic scope" value="Archaea"/>
</dbReference>
<dbReference type="InterPro" id="IPR002781">
    <property type="entry name" value="TM_pro_TauE-like"/>
</dbReference>
<dbReference type="GeneID" id="8779759"/>
<dbReference type="STRING" id="589924.Ferp_2221"/>
<evidence type="ECO:0000313" key="7">
    <source>
        <dbReference type="Proteomes" id="UP000002613"/>
    </source>
</evidence>
<reference evidence="7" key="1">
    <citation type="submission" date="2010-02" db="EMBL/GenBank/DDBJ databases">
        <title>Complete sequence of Ferroglobus placidus DSM 10642.</title>
        <authorList>
            <consortium name="US DOE Joint Genome Institute"/>
            <person name="Lucas S."/>
            <person name="Copeland A."/>
            <person name="Lapidus A."/>
            <person name="Cheng J.-F."/>
            <person name="Bruce D."/>
            <person name="Goodwin L."/>
            <person name="Pitluck S."/>
            <person name="Saunders E."/>
            <person name="Brettin T."/>
            <person name="Detter J.C."/>
            <person name="Han C."/>
            <person name="Tapia R."/>
            <person name="Larimer F."/>
            <person name="Land M."/>
            <person name="Hauser L."/>
            <person name="Kyrpides N."/>
            <person name="Ivanova N."/>
            <person name="Holmes D."/>
            <person name="Lovley D."/>
            <person name="Kyrpides N."/>
            <person name="Anderson I.J."/>
            <person name="Woyke T."/>
        </authorList>
    </citation>
    <scope>NUCLEOTIDE SEQUENCE [LARGE SCALE GENOMIC DNA]</scope>
    <source>
        <strain evidence="7">DSM 10642 / AEDII12DO</strain>
    </source>
</reference>
<dbReference type="InterPro" id="IPR051598">
    <property type="entry name" value="TSUP/Inactive_protease-like"/>
</dbReference>
<feature type="transmembrane region" description="Helical" evidence="5">
    <location>
        <begin position="237"/>
        <end position="256"/>
    </location>
</feature>
<keyword evidence="3 5" id="KW-1133">Transmembrane helix</keyword>
<feature type="transmembrane region" description="Helical" evidence="5">
    <location>
        <begin position="68"/>
        <end position="90"/>
    </location>
</feature>
<comment type="similarity">
    <text evidence="5">Belongs to the 4-toluene sulfonate uptake permease (TSUP) (TC 2.A.102) family.</text>
</comment>
<dbReference type="HOGENOM" id="CLU_045498_1_0_2"/>
<reference evidence="6 7" key="2">
    <citation type="journal article" date="2011" name="Stand. Genomic Sci.">
        <title>Complete genome sequence of Ferroglobus placidus AEDII12DO.</title>
        <authorList>
            <person name="Anderson I."/>
            <person name="Risso C."/>
            <person name="Holmes D."/>
            <person name="Lucas S."/>
            <person name="Copeland A."/>
            <person name="Lapidus A."/>
            <person name="Cheng J.F."/>
            <person name="Bruce D."/>
            <person name="Goodwin L."/>
            <person name="Pitluck S."/>
            <person name="Saunders E."/>
            <person name="Brettin T."/>
            <person name="Detter J.C."/>
            <person name="Han C."/>
            <person name="Tapia R."/>
            <person name="Larimer F."/>
            <person name="Land M."/>
            <person name="Hauser L."/>
            <person name="Woyke T."/>
            <person name="Lovley D."/>
            <person name="Kyrpides N."/>
            <person name="Ivanova N."/>
        </authorList>
    </citation>
    <scope>NUCLEOTIDE SEQUENCE [LARGE SCALE GENOMIC DNA]</scope>
    <source>
        <strain evidence="7">DSM 10642 / AEDII12DO</strain>
    </source>
</reference>
<proteinExistence type="inferred from homology"/>
<comment type="subcellular location">
    <subcellularLocation>
        <location evidence="5">Cell membrane</location>
        <topology evidence="5">Multi-pass membrane protein</topology>
    </subcellularLocation>
    <subcellularLocation>
        <location evidence="1">Membrane</location>
        <topology evidence="1">Multi-pass membrane protein</topology>
    </subcellularLocation>
</comment>
<dbReference type="PANTHER" id="PTHR43701:SF2">
    <property type="entry name" value="MEMBRANE TRANSPORTER PROTEIN YJNA-RELATED"/>
    <property type="match status" value="1"/>
</dbReference>
<dbReference type="KEGG" id="fpl:Ferp_2221"/>
<protein>
    <recommendedName>
        <fullName evidence="5">Probable membrane transporter protein</fullName>
    </recommendedName>
</protein>
<evidence type="ECO:0000256" key="5">
    <source>
        <dbReference type="RuleBase" id="RU363041"/>
    </source>
</evidence>
<evidence type="ECO:0000256" key="2">
    <source>
        <dbReference type="ARBA" id="ARBA00022692"/>
    </source>
</evidence>
<dbReference type="OrthoDB" id="379803at2157"/>